<sequence length="352" mass="39097">MSCPGCEQVPEQQQGAGTLYILPAQPHAAATIAEAVIGKGWPLEREGDSVLSVPVPDGELGTVMGALNEALTPQEQAACLANFFTEGDSWSPQALLATRPLDVLVARSQSQWLSDLIDEQRLQMHFQPIVHADDGRTVFAYESLARGLDADGGLISPGELFPAARAANLMFHLDRAARVSAIRQSHQHGIRHPVFINFNPTAVYDPGFCLRTTFKEVRRLGIEPHNFVFEVVETDSVADEAHLKSILEEYRRQGFRIALDDLGAGFGSLTLMKQIRPDFIKLDRELVDGVHWDRYKAAITSHLIEMGKTLQVQIIAEGIEQAEDWHWLRERGVHYVQGYYFARPASPPPTLD</sequence>
<dbReference type="Gene3D" id="3.20.20.450">
    <property type="entry name" value="EAL domain"/>
    <property type="match status" value="1"/>
</dbReference>
<dbReference type="SUPFAM" id="SSF141868">
    <property type="entry name" value="EAL domain-like"/>
    <property type="match status" value="1"/>
</dbReference>
<dbReference type="OrthoDB" id="1673646at2"/>
<dbReference type="PROSITE" id="PS50883">
    <property type="entry name" value="EAL"/>
    <property type="match status" value="1"/>
</dbReference>
<accession>A0A498C513</accession>
<feature type="domain" description="EAL" evidence="1">
    <location>
        <begin position="106"/>
        <end position="352"/>
    </location>
</feature>
<name>A0A498C513_9GAMM</name>
<comment type="caution">
    <text evidence="2">The sequence shown here is derived from an EMBL/GenBank/DDBJ whole genome shotgun (WGS) entry which is preliminary data.</text>
</comment>
<organism evidence="2 3">
    <name type="scientific">Alkalispirillum mobile</name>
    <dbReference type="NCBI Taxonomy" id="85925"/>
    <lineage>
        <taxon>Bacteria</taxon>
        <taxon>Pseudomonadati</taxon>
        <taxon>Pseudomonadota</taxon>
        <taxon>Gammaproteobacteria</taxon>
        <taxon>Chromatiales</taxon>
        <taxon>Ectothiorhodospiraceae</taxon>
        <taxon>Alkalispirillum</taxon>
    </lineage>
</organism>
<dbReference type="Proteomes" id="UP000275461">
    <property type="component" value="Unassembled WGS sequence"/>
</dbReference>
<dbReference type="PANTHER" id="PTHR33121:SF15">
    <property type="entry name" value="BLUE LIGHT- AND TEMPERATURE-REGULATED ANTIREPRESSOR BLUF"/>
    <property type="match status" value="1"/>
</dbReference>
<dbReference type="PANTHER" id="PTHR33121">
    <property type="entry name" value="CYCLIC DI-GMP PHOSPHODIESTERASE PDEF"/>
    <property type="match status" value="1"/>
</dbReference>
<dbReference type="GO" id="GO:0071111">
    <property type="term" value="F:cyclic-guanylate-specific phosphodiesterase activity"/>
    <property type="evidence" value="ECO:0007669"/>
    <property type="project" value="InterPro"/>
</dbReference>
<dbReference type="EMBL" id="RCDA01000001">
    <property type="protein sequence ID" value="RLK50875.1"/>
    <property type="molecule type" value="Genomic_DNA"/>
</dbReference>
<dbReference type="Pfam" id="PF00563">
    <property type="entry name" value="EAL"/>
    <property type="match status" value="1"/>
</dbReference>
<dbReference type="AlphaFoldDB" id="A0A498C513"/>
<proteinExistence type="predicted"/>
<keyword evidence="3" id="KW-1185">Reference proteome</keyword>
<evidence type="ECO:0000313" key="3">
    <source>
        <dbReference type="Proteomes" id="UP000275461"/>
    </source>
</evidence>
<evidence type="ECO:0000313" key="2">
    <source>
        <dbReference type="EMBL" id="RLK50875.1"/>
    </source>
</evidence>
<dbReference type="RefSeq" id="WP_121441328.1">
    <property type="nucleotide sequence ID" value="NZ_RCDA01000001.1"/>
</dbReference>
<protein>
    <submittedName>
        <fullName evidence="2">EAL domain-containing protein (Putative c-di-GMP-specific phosphodiesterase class I)</fullName>
    </submittedName>
</protein>
<dbReference type="SMART" id="SM00052">
    <property type="entry name" value="EAL"/>
    <property type="match status" value="1"/>
</dbReference>
<evidence type="ECO:0000259" key="1">
    <source>
        <dbReference type="PROSITE" id="PS50883"/>
    </source>
</evidence>
<dbReference type="InterPro" id="IPR050706">
    <property type="entry name" value="Cyclic-di-GMP_PDE-like"/>
</dbReference>
<dbReference type="InterPro" id="IPR001633">
    <property type="entry name" value="EAL_dom"/>
</dbReference>
<gene>
    <name evidence="2" type="ORF">DFR31_0784</name>
</gene>
<dbReference type="InterPro" id="IPR035919">
    <property type="entry name" value="EAL_sf"/>
</dbReference>
<reference evidence="2 3" key="1">
    <citation type="submission" date="2018-10" db="EMBL/GenBank/DDBJ databases">
        <title>Genomic Encyclopedia of Type Strains, Phase IV (KMG-IV): sequencing the most valuable type-strain genomes for metagenomic binning, comparative biology and taxonomic classification.</title>
        <authorList>
            <person name="Goeker M."/>
        </authorList>
    </citation>
    <scope>NUCLEOTIDE SEQUENCE [LARGE SCALE GENOMIC DNA]</scope>
    <source>
        <strain evidence="2 3">DSM 12769</strain>
    </source>
</reference>
<dbReference type="CDD" id="cd01948">
    <property type="entry name" value="EAL"/>
    <property type="match status" value="1"/>
</dbReference>